<evidence type="ECO:0000313" key="4">
    <source>
        <dbReference type="Proteomes" id="UP000011976"/>
    </source>
</evidence>
<dbReference type="AlphaFoldDB" id="M9MA79"/>
<dbReference type="InterPro" id="IPR021331">
    <property type="entry name" value="Hva1_TUDOR"/>
</dbReference>
<dbReference type="Proteomes" id="UP000011976">
    <property type="component" value="Unassembled WGS sequence"/>
</dbReference>
<gene>
    <name evidence="3" type="ORF">PANT_2c00086</name>
</gene>
<reference evidence="4" key="1">
    <citation type="journal article" date="2013" name="Genome Announc.">
        <title>Genome sequence of the basidiomycetous yeast Pseudozyma antarctica T-34, a producer of the glycolipid biosurfactants mannosylerythritol lipids.</title>
        <authorList>
            <person name="Morita T."/>
            <person name="Koike H."/>
            <person name="Koyama Y."/>
            <person name="Hagiwara H."/>
            <person name="Ito E."/>
            <person name="Fukuoka T."/>
            <person name="Imura T."/>
            <person name="Machida M."/>
            <person name="Kitamoto D."/>
        </authorList>
    </citation>
    <scope>NUCLEOTIDE SEQUENCE [LARGE SCALE GENOMIC DNA]</scope>
    <source>
        <strain evidence="4">T-34</strain>
    </source>
</reference>
<proteinExistence type="predicted"/>
<feature type="compositionally biased region" description="Basic and acidic residues" evidence="1">
    <location>
        <begin position="1"/>
        <end position="12"/>
    </location>
</feature>
<organism evidence="3 4">
    <name type="scientific">Pseudozyma antarctica (strain T-34)</name>
    <name type="common">Yeast</name>
    <name type="synonym">Candida antarctica</name>
    <dbReference type="NCBI Taxonomy" id="1151754"/>
    <lineage>
        <taxon>Eukaryota</taxon>
        <taxon>Fungi</taxon>
        <taxon>Dikarya</taxon>
        <taxon>Basidiomycota</taxon>
        <taxon>Ustilaginomycotina</taxon>
        <taxon>Ustilaginomycetes</taxon>
        <taxon>Ustilaginales</taxon>
        <taxon>Ustilaginaceae</taxon>
        <taxon>Moesziomyces</taxon>
    </lineage>
</organism>
<feature type="domain" description="Hypervirulence associated protein TUDOR" evidence="2">
    <location>
        <begin position="14"/>
        <end position="76"/>
    </location>
</feature>
<dbReference type="STRING" id="1151754.M9MA79"/>
<dbReference type="Gene3D" id="2.30.30.1060">
    <property type="match status" value="1"/>
</dbReference>
<protein>
    <recommendedName>
        <fullName evidence="2">Hypervirulence associated protein TUDOR domain-containing protein</fullName>
    </recommendedName>
</protein>
<name>M9MA79_PSEA3</name>
<dbReference type="EMBL" id="DF196768">
    <property type="protein sequence ID" value="GAC71373.1"/>
    <property type="molecule type" value="Genomic_DNA"/>
</dbReference>
<sequence>MTGGKKDAHNLSEGDDVSWKWGSQHPSGTVKEVVDGDAQAKTKKGSTISKEGSKDDPAVIIETANGNNAVKNASEIDGVKP</sequence>
<feature type="region of interest" description="Disordered" evidence="1">
    <location>
        <begin position="1"/>
        <end position="57"/>
    </location>
</feature>
<dbReference type="Pfam" id="PF11160">
    <property type="entry name" value="Hva1_TUDOR"/>
    <property type="match status" value="1"/>
</dbReference>
<evidence type="ECO:0000256" key="1">
    <source>
        <dbReference type="SAM" id="MobiDB-lite"/>
    </source>
</evidence>
<evidence type="ECO:0000259" key="2">
    <source>
        <dbReference type="Pfam" id="PF11160"/>
    </source>
</evidence>
<dbReference type="OrthoDB" id="2131339at2759"/>
<accession>M9MA79</accession>
<evidence type="ECO:0000313" key="3">
    <source>
        <dbReference type="EMBL" id="GAC71373.1"/>
    </source>
</evidence>